<evidence type="ECO:0000313" key="2">
    <source>
        <dbReference type="Proteomes" id="UP000625711"/>
    </source>
</evidence>
<dbReference type="EMBL" id="JAACXV010000054">
    <property type="protein sequence ID" value="KAF7285439.1"/>
    <property type="molecule type" value="Genomic_DNA"/>
</dbReference>
<dbReference type="AlphaFoldDB" id="A0A834IS06"/>
<proteinExistence type="predicted"/>
<reference evidence="1" key="1">
    <citation type="submission" date="2020-08" db="EMBL/GenBank/DDBJ databases">
        <title>Genome sequencing and assembly of the red palm weevil Rhynchophorus ferrugineus.</title>
        <authorList>
            <person name="Dias G.B."/>
            <person name="Bergman C.M."/>
            <person name="Manee M."/>
        </authorList>
    </citation>
    <scope>NUCLEOTIDE SEQUENCE</scope>
    <source>
        <strain evidence="1">AA-2017</strain>
        <tissue evidence="1">Whole larva</tissue>
    </source>
</reference>
<keyword evidence="2" id="KW-1185">Reference proteome</keyword>
<dbReference type="Proteomes" id="UP000625711">
    <property type="component" value="Unassembled WGS sequence"/>
</dbReference>
<evidence type="ECO:0000313" key="1">
    <source>
        <dbReference type="EMBL" id="KAF7285439.1"/>
    </source>
</evidence>
<comment type="caution">
    <text evidence="1">The sequence shown here is derived from an EMBL/GenBank/DDBJ whole genome shotgun (WGS) entry which is preliminary data.</text>
</comment>
<gene>
    <name evidence="1" type="ORF">GWI33_010612</name>
</gene>
<sequence length="100" mass="10582">MYQYKQAPKLYEIVNVFGRTVIEGLHAPEALLQIAADVGLGEAVAPGILGDAGDGSVSWQQASDSLPSPSAECAAPGPGATLSLLRYPPLYFYPDIHRVL</sequence>
<name>A0A834IS06_RHYFE</name>
<accession>A0A834IS06</accession>
<organism evidence="1 2">
    <name type="scientific">Rhynchophorus ferrugineus</name>
    <name type="common">Red palm weevil</name>
    <name type="synonym">Curculio ferrugineus</name>
    <dbReference type="NCBI Taxonomy" id="354439"/>
    <lineage>
        <taxon>Eukaryota</taxon>
        <taxon>Metazoa</taxon>
        <taxon>Ecdysozoa</taxon>
        <taxon>Arthropoda</taxon>
        <taxon>Hexapoda</taxon>
        <taxon>Insecta</taxon>
        <taxon>Pterygota</taxon>
        <taxon>Neoptera</taxon>
        <taxon>Endopterygota</taxon>
        <taxon>Coleoptera</taxon>
        <taxon>Polyphaga</taxon>
        <taxon>Cucujiformia</taxon>
        <taxon>Curculionidae</taxon>
        <taxon>Dryophthorinae</taxon>
        <taxon>Rhynchophorus</taxon>
    </lineage>
</organism>
<protein>
    <submittedName>
        <fullName evidence="1">Uncharacterized protein</fullName>
    </submittedName>
</protein>